<organism evidence="12 13">
    <name type="scientific">Mauremys mutica</name>
    <name type="common">yellowpond turtle</name>
    <dbReference type="NCBI Taxonomy" id="74926"/>
    <lineage>
        <taxon>Eukaryota</taxon>
        <taxon>Metazoa</taxon>
        <taxon>Chordata</taxon>
        <taxon>Craniata</taxon>
        <taxon>Vertebrata</taxon>
        <taxon>Euteleostomi</taxon>
        <taxon>Archelosauria</taxon>
        <taxon>Testudinata</taxon>
        <taxon>Testudines</taxon>
        <taxon>Cryptodira</taxon>
        <taxon>Durocryptodira</taxon>
        <taxon>Testudinoidea</taxon>
        <taxon>Geoemydidae</taxon>
        <taxon>Geoemydinae</taxon>
        <taxon>Mauremys</taxon>
    </lineage>
</organism>
<evidence type="ECO:0000256" key="10">
    <source>
        <dbReference type="SAM" id="MobiDB-lite"/>
    </source>
</evidence>
<evidence type="ECO:0000256" key="2">
    <source>
        <dbReference type="ARBA" id="ARBA00004569"/>
    </source>
</evidence>
<dbReference type="InterPro" id="IPR017905">
    <property type="entry name" value="ERV/ALR_sulphydryl_oxidase"/>
</dbReference>
<dbReference type="GO" id="GO:0005758">
    <property type="term" value="C:mitochondrial intermembrane space"/>
    <property type="evidence" value="ECO:0007669"/>
    <property type="project" value="UniProtKB-SubCell"/>
</dbReference>
<evidence type="ECO:0000256" key="3">
    <source>
        <dbReference type="ARBA" id="ARBA00022630"/>
    </source>
</evidence>
<dbReference type="OrthoDB" id="17199at2759"/>
<evidence type="ECO:0000256" key="8">
    <source>
        <dbReference type="ARBA" id="ARBA00048864"/>
    </source>
</evidence>
<keyword evidence="7" id="KW-1015">Disulfide bond</keyword>
<dbReference type="AlphaFoldDB" id="A0A9D4B7S3"/>
<evidence type="ECO:0000256" key="7">
    <source>
        <dbReference type="ARBA" id="ARBA00023157"/>
    </source>
</evidence>
<evidence type="ECO:0000256" key="6">
    <source>
        <dbReference type="ARBA" id="ARBA00023128"/>
    </source>
</evidence>
<dbReference type="SUPFAM" id="SSF69000">
    <property type="entry name" value="FAD-dependent thiol oxidase"/>
    <property type="match status" value="1"/>
</dbReference>
<keyword evidence="4 9" id="KW-0274">FAD</keyword>
<keyword evidence="5 9" id="KW-0560">Oxidoreductase</keyword>
<dbReference type="EC" id="1.8.3.2" evidence="9"/>
<evidence type="ECO:0000313" key="13">
    <source>
        <dbReference type="Proteomes" id="UP000827986"/>
    </source>
</evidence>
<feature type="region of interest" description="Disordered" evidence="10">
    <location>
        <begin position="31"/>
        <end position="92"/>
    </location>
</feature>
<keyword evidence="13" id="KW-1185">Reference proteome</keyword>
<dbReference type="Proteomes" id="UP000827986">
    <property type="component" value="Unassembled WGS sequence"/>
</dbReference>
<evidence type="ECO:0000313" key="12">
    <source>
        <dbReference type="EMBL" id="KAH1183540.1"/>
    </source>
</evidence>
<dbReference type="Pfam" id="PF04777">
    <property type="entry name" value="Evr1_Alr"/>
    <property type="match status" value="1"/>
</dbReference>
<sequence length="256" mass="28407">MAPPQQTKPLAQAKLRKKSHLMLVFYWKKNRQGKKLPSPPSEPSASSPSPSPTETIAPSSSSTQPNVPGGCKLTAPRKKKGSPASSSWPAPEDGALSGLLGGASFVVAENRFKRKDCPVCQDSMGKKKRDSGSAGRVKKKVQPSNCPLNTEELGRNTWAFLHTMAAYYPDHPSNTQQHEMAQFMDLLSKFYPCVKCAKNLRKSLSIKKPDTSNRKKLSQWMCLLHNDVNKMLGKPEFDCSQMDERWREGWKDGSCV</sequence>
<dbReference type="PANTHER" id="PTHR12645:SF0">
    <property type="entry name" value="FAD-LINKED SULFHYDRYL OXIDASE ALR"/>
    <property type="match status" value="1"/>
</dbReference>
<name>A0A9D4B7S3_9SAUR</name>
<comment type="cofactor">
    <cofactor evidence="1 9">
        <name>FAD</name>
        <dbReference type="ChEBI" id="CHEBI:57692"/>
    </cofactor>
</comment>
<dbReference type="FunFam" id="1.20.120.310:FF:000003">
    <property type="entry name" value="Sulfhydryl oxidase"/>
    <property type="match status" value="1"/>
</dbReference>
<dbReference type="Gene3D" id="1.20.120.310">
    <property type="entry name" value="ERV/ALR sulfhydryl oxidase domain"/>
    <property type="match status" value="1"/>
</dbReference>
<evidence type="ECO:0000259" key="11">
    <source>
        <dbReference type="PROSITE" id="PS51324"/>
    </source>
</evidence>
<keyword evidence="3 9" id="KW-0285">Flavoprotein</keyword>
<protein>
    <recommendedName>
        <fullName evidence="9">Sulfhydryl oxidase</fullName>
        <ecNumber evidence="9">1.8.3.2</ecNumber>
    </recommendedName>
</protein>
<evidence type="ECO:0000256" key="5">
    <source>
        <dbReference type="ARBA" id="ARBA00023002"/>
    </source>
</evidence>
<dbReference type="InterPro" id="IPR036774">
    <property type="entry name" value="ERV/ALR_sulphydryl_oxid_sf"/>
</dbReference>
<dbReference type="GO" id="GO:0016971">
    <property type="term" value="F:flavin-dependent sulfhydryl oxidase activity"/>
    <property type="evidence" value="ECO:0007669"/>
    <property type="project" value="InterPro"/>
</dbReference>
<dbReference type="InterPro" id="IPR039799">
    <property type="entry name" value="ALR/ERV"/>
</dbReference>
<feature type="domain" description="ERV/ALR sulfhydryl oxidase" evidence="11">
    <location>
        <begin position="146"/>
        <end position="246"/>
    </location>
</feature>
<feature type="region of interest" description="Disordered" evidence="10">
    <location>
        <begin position="120"/>
        <end position="147"/>
    </location>
</feature>
<evidence type="ECO:0000256" key="1">
    <source>
        <dbReference type="ARBA" id="ARBA00001974"/>
    </source>
</evidence>
<dbReference type="GO" id="GO:0050660">
    <property type="term" value="F:flavin adenine dinucleotide binding"/>
    <property type="evidence" value="ECO:0007669"/>
    <property type="project" value="TreeGrafter"/>
</dbReference>
<evidence type="ECO:0000256" key="9">
    <source>
        <dbReference type="RuleBase" id="RU371123"/>
    </source>
</evidence>
<reference evidence="12" key="1">
    <citation type="submission" date="2021-09" db="EMBL/GenBank/DDBJ databases">
        <title>The genome of Mauremys mutica provides insights into the evolution of semi-aquatic lifestyle.</title>
        <authorList>
            <person name="Gong S."/>
            <person name="Gao Y."/>
        </authorList>
    </citation>
    <scope>NUCLEOTIDE SEQUENCE</scope>
    <source>
        <strain evidence="12">MM-2020</strain>
        <tissue evidence="12">Muscle</tissue>
    </source>
</reference>
<comment type="catalytic activity">
    <reaction evidence="8 9">
        <text>2 R'C(R)SH + O2 = R'C(R)S-S(R)CR' + H2O2</text>
        <dbReference type="Rhea" id="RHEA:17357"/>
        <dbReference type="ChEBI" id="CHEBI:15379"/>
        <dbReference type="ChEBI" id="CHEBI:16240"/>
        <dbReference type="ChEBI" id="CHEBI:16520"/>
        <dbReference type="ChEBI" id="CHEBI:17412"/>
        <dbReference type="EC" id="1.8.3.2"/>
    </reaction>
</comment>
<dbReference type="PANTHER" id="PTHR12645">
    <property type="entry name" value="ALR/ERV"/>
    <property type="match status" value="1"/>
</dbReference>
<feature type="compositionally biased region" description="Low complexity" evidence="10">
    <location>
        <begin position="43"/>
        <end position="62"/>
    </location>
</feature>
<dbReference type="EMBL" id="JAHDVG010000465">
    <property type="protein sequence ID" value="KAH1183540.1"/>
    <property type="molecule type" value="Genomic_DNA"/>
</dbReference>
<keyword evidence="6" id="KW-0496">Mitochondrion</keyword>
<gene>
    <name evidence="12" type="ORF">KIL84_014156</name>
</gene>
<evidence type="ECO:0000256" key="4">
    <source>
        <dbReference type="ARBA" id="ARBA00022827"/>
    </source>
</evidence>
<comment type="subcellular location">
    <subcellularLocation>
        <location evidence="2">Mitochondrion intermembrane space</location>
    </subcellularLocation>
</comment>
<proteinExistence type="predicted"/>
<dbReference type="PROSITE" id="PS51324">
    <property type="entry name" value="ERV_ALR"/>
    <property type="match status" value="1"/>
</dbReference>
<accession>A0A9D4B7S3</accession>
<comment type="caution">
    <text evidence="12">The sequence shown here is derived from an EMBL/GenBank/DDBJ whole genome shotgun (WGS) entry which is preliminary data.</text>
</comment>